<evidence type="ECO:0000313" key="3">
    <source>
        <dbReference type="Proteomes" id="UP000177751"/>
    </source>
</evidence>
<dbReference type="EMBL" id="MHPP01000032">
    <property type="protein sequence ID" value="OGZ83542.1"/>
    <property type="molecule type" value="Genomic_DNA"/>
</dbReference>
<feature type="transmembrane region" description="Helical" evidence="1">
    <location>
        <begin position="6"/>
        <end position="27"/>
    </location>
</feature>
<dbReference type="Gene3D" id="3.40.30.10">
    <property type="entry name" value="Glutaredoxin"/>
    <property type="match status" value="1"/>
</dbReference>
<keyword evidence="1" id="KW-0472">Membrane</keyword>
<accession>A0A1G2J907</accession>
<sequence>MDKAIIFTIIGVVVLGLLFFGAQNGFLTKIFSGSPIAEVVMPEGIILFYGEGCPHCKVVDDFITENKIEDKVKFSRLEVWYNRNNQLILEKAAETCGIKGDTVGVPFLYDGAGKCIIGDVDAINFFKNEAGIQ</sequence>
<dbReference type="Proteomes" id="UP000177751">
    <property type="component" value="Unassembled WGS sequence"/>
</dbReference>
<keyword evidence="1" id="KW-1133">Transmembrane helix</keyword>
<comment type="caution">
    <text evidence="2">The sequence shown here is derived from an EMBL/GenBank/DDBJ whole genome shotgun (WGS) entry which is preliminary data.</text>
</comment>
<reference evidence="2 3" key="1">
    <citation type="journal article" date="2016" name="Nat. Commun.">
        <title>Thousands of microbial genomes shed light on interconnected biogeochemical processes in an aquifer system.</title>
        <authorList>
            <person name="Anantharaman K."/>
            <person name="Brown C.T."/>
            <person name="Hug L.A."/>
            <person name="Sharon I."/>
            <person name="Castelle C.J."/>
            <person name="Probst A.J."/>
            <person name="Thomas B.C."/>
            <person name="Singh A."/>
            <person name="Wilkins M.J."/>
            <person name="Karaoz U."/>
            <person name="Brodie E.L."/>
            <person name="Williams K.H."/>
            <person name="Hubbard S.S."/>
            <person name="Banfield J.F."/>
        </authorList>
    </citation>
    <scope>NUCLEOTIDE SEQUENCE [LARGE SCALE GENOMIC DNA]</scope>
</reference>
<keyword evidence="1" id="KW-0812">Transmembrane</keyword>
<protein>
    <submittedName>
        <fullName evidence="2">Uncharacterized protein</fullName>
    </submittedName>
</protein>
<evidence type="ECO:0000313" key="2">
    <source>
        <dbReference type="EMBL" id="OGZ83542.1"/>
    </source>
</evidence>
<dbReference type="PROSITE" id="PS51354">
    <property type="entry name" value="GLUTAREDOXIN_2"/>
    <property type="match status" value="1"/>
</dbReference>
<evidence type="ECO:0000256" key="1">
    <source>
        <dbReference type="SAM" id="Phobius"/>
    </source>
</evidence>
<dbReference type="SUPFAM" id="SSF52833">
    <property type="entry name" value="Thioredoxin-like"/>
    <property type="match status" value="1"/>
</dbReference>
<name>A0A1G2J907_9BACT</name>
<organism evidence="2 3">
    <name type="scientific">Candidatus Staskawiczbacteria bacterium RIFOXYC1_FULL_38_18</name>
    <dbReference type="NCBI Taxonomy" id="1802229"/>
    <lineage>
        <taxon>Bacteria</taxon>
        <taxon>Candidatus Staskawicziibacteriota</taxon>
    </lineage>
</organism>
<dbReference type="STRING" id="1802229.A2401_03485"/>
<gene>
    <name evidence="2" type="ORF">A2401_03485</name>
</gene>
<dbReference type="PROSITE" id="PS00194">
    <property type="entry name" value="THIOREDOXIN_1"/>
    <property type="match status" value="1"/>
</dbReference>
<dbReference type="AlphaFoldDB" id="A0A1G2J907"/>
<dbReference type="InterPro" id="IPR017937">
    <property type="entry name" value="Thioredoxin_CS"/>
</dbReference>
<proteinExistence type="predicted"/>
<dbReference type="InterPro" id="IPR036249">
    <property type="entry name" value="Thioredoxin-like_sf"/>
</dbReference>